<protein>
    <submittedName>
        <fullName evidence="2">Uncharacterized protein</fullName>
    </submittedName>
</protein>
<dbReference type="OrthoDB" id="7028729at2"/>
<keyword evidence="1" id="KW-1133">Transmembrane helix</keyword>
<keyword evidence="1" id="KW-0812">Transmembrane</keyword>
<sequence length="110" mass="12712">MLEPGQRTPTPILRQMVGWVLVLPLLVAWVKLPFPLGMLLSLGSIAASAYGVWRARRYASRRVTRLAWVVIVLNVISWVLTANASVLMALYWVSWLYVYPHYAHWVYWNT</sequence>
<dbReference type="Proteomes" id="UP000067111">
    <property type="component" value="Unassembled WGS sequence"/>
</dbReference>
<evidence type="ECO:0000313" key="2">
    <source>
        <dbReference type="EMBL" id="KWU51434.1"/>
    </source>
</evidence>
<proteinExistence type="predicted"/>
<comment type="caution">
    <text evidence="2">The sequence shown here is derived from an EMBL/GenBank/DDBJ whole genome shotgun (WGS) entry which is preliminary data.</text>
</comment>
<dbReference type="RefSeq" id="WP_060753735.1">
    <property type="nucleotide sequence ID" value="NZ_CP087111.1"/>
</dbReference>
<name>A0A0X7K731_9PSED</name>
<feature type="transmembrane region" description="Helical" evidence="1">
    <location>
        <begin position="65"/>
        <end position="93"/>
    </location>
</feature>
<evidence type="ECO:0000256" key="1">
    <source>
        <dbReference type="SAM" id="Phobius"/>
    </source>
</evidence>
<reference evidence="3" key="1">
    <citation type="submission" date="2016-01" db="EMBL/GenBank/DDBJ databases">
        <authorList>
            <person name="Gamez R.M."/>
            <person name="Rodriguez F."/>
            <person name="Bernal J.F."/>
            <person name="Agarwala R."/>
            <person name="Landsman D."/>
            <person name="Marino-Ramirez L."/>
        </authorList>
    </citation>
    <scope>NUCLEOTIDE SEQUENCE [LARGE SCALE GENOMIC DNA]</scope>
    <source>
        <strain evidence="3">Ps006</strain>
    </source>
</reference>
<organism evidence="2 3">
    <name type="scientific">Pseudomonas palleroniana</name>
    <dbReference type="NCBI Taxonomy" id="191390"/>
    <lineage>
        <taxon>Bacteria</taxon>
        <taxon>Pseudomonadati</taxon>
        <taxon>Pseudomonadota</taxon>
        <taxon>Gammaproteobacteria</taxon>
        <taxon>Pseudomonadales</taxon>
        <taxon>Pseudomonadaceae</taxon>
        <taxon>Pseudomonas</taxon>
    </lineage>
</organism>
<feature type="transmembrane region" description="Helical" evidence="1">
    <location>
        <begin position="12"/>
        <end position="30"/>
    </location>
</feature>
<dbReference type="EMBL" id="LRMR01000007">
    <property type="protein sequence ID" value="KWU51434.1"/>
    <property type="molecule type" value="Genomic_DNA"/>
</dbReference>
<keyword evidence="1" id="KW-0472">Membrane</keyword>
<accession>A0A0X7K731</accession>
<dbReference type="AlphaFoldDB" id="A0A0X7K731"/>
<gene>
    <name evidence="2" type="ORF">AWV77_08020</name>
</gene>
<feature type="transmembrane region" description="Helical" evidence="1">
    <location>
        <begin position="36"/>
        <end position="53"/>
    </location>
</feature>
<evidence type="ECO:0000313" key="3">
    <source>
        <dbReference type="Proteomes" id="UP000067111"/>
    </source>
</evidence>